<keyword evidence="1" id="KW-0472">Membrane</keyword>
<sequence>MIFGLIVYSIIFCIFWWNKKDMQFNNKDRKREAKLTGAVFINTLIETAGTFDFLALMYIWPEHMFELLDLSYIIEDANRMLSPMLLLFFSRPLRKAFMQIYWKKKNLNTTLPIILSVHPNKL</sequence>
<keyword evidence="1" id="KW-0812">Transmembrane</keyword>
<keyword evidence="1" id="KW-1133">Transmembrane helix</keyword>
<protein>
    <submittedName>
        <fullName evidence="3">Serpentine receptor class gamma</fullName>
    </submittedName>
</protein>
<accession>A0A914CDE0</accession>
<dbReference type="Proteomes" id="UP000887540">
    <property type="component" value="Unplaced"/>
</dbReference>
<dbReference type="SUPFAM" id="SSF81321">
    <property type="entry name" value="Family A G protein-coupled receptor-like"/>
    <property type="match status" value="1"/>
</dbReference>
<evidence type="ECO:0000313" key="2">
    <source>
        <dbReference type="Proteomes" id="UP000887540"/>
    </source>
</evidence>
<organism evidence="2 3">
    <name type="scientific">Acrobeloides nanus</name>
    <dbReference type="NCBI Taxonomy" id="290746"/>
    <lineage>
        <taxon>Eukaryota</taxon>
        <taxon>Metazoa</taxon>
        <taxon>Ecdysozoa</taxon>
        <taxon>Nematoda</taxon>
        <taxon>Chromadorea</taxon>
        <taxon>Rhabditida</taxon>
        <taxon>Tylenchina</taxon>
        <taxon>Cephalobomorpha</taxon>
        <taxon>Cephaloboidea</taxon>
        <taxon>Cephalobidae</taxon>
        <taxon>Acrobeloides</taxon>
    </lineage>
</organism>
<feature type="transmembrane region" description="Helical" evidence="1">
    <location>
        <begin position="35"/>
        <end position="60"/>
    </location>
</feature>
<evidence type="ECO:0000313" key="3">
    <source>
        <dbReference type="WBParaSite" id="ACRNAN_Path_89.g324.t1"/>
    </source>
</evidence>
<dbReference type="Gene3D" id="1.20.1070.10">
    <property type="entry name" value="Rhodopsin 7-helix transmembrane proteins"/>
    <property type="match status" value="1"/>
</dbReference>
<dbReference type="AlphaFoldDB" id="A0A914CDE0"/>
<name>A0A914CDE0_9BILA</name>
<dbReference type="WBParaSite" id="ACRNAN_Path_89.g324.t1">
    <property type="protein sequence ID" value="ACRNAN_Path_89.g324.t1"/>
    <property type="gene ID" value="ACRNAN_Path_89.g324"/>
</dbReference>
<dbReference type="Pfam" id="PF10323">
    <property type="entry name" value="7TM_GPCR_Srv"/>
    <property type="match status" value="1"/>
</dbReference>
<dbReference type="InterPro" id="IPR019426">
    <property type="entry name" value="7TM_GPCR_serpentine_rcpt_Srv"/>
</dbReference>
<reference evidence="3" key="1">
    <citation type="submission" date="2022-11" db="UniProtKB">
        <authorList>
            <consortium name="WormBaseParasite"/>
        </authorList>
    </citation>
    <scope>IDENTIFICATION</scope>
</reference>
<evidence type="ECO:0000256" key="1">
    <source>
        <dbReference type="SAM" id="Phobius"/>
    </source>
</evidence>
<keyword evidence="2" id="KW-1185">Reference proteome</keyword>
<proteinExistence type="predicted"/>